<name>D5RNG7_9PROT</name>
<evidence type="ECO:0000256" key="5">
    <source>
        <dbReference type="PROSITE-ProRule" id="PRU10141"/>
    </source>
</evidence>
<dbReference type="RefSeq" id="WP_007006196.1">
    <property type="nucleotide sequence ID" value="NZ_GG770957.1"/>
</dbReference>
<dbReference type="InterPro" id="IPR000719">
    <property type="entry name" value="Prot_kinase_dom"/>
</dbReference>
<dbReference type="PROSITE" id="PS00108">
    <property type="entry name" value="PROTEIN_KINASE_ST"/>
    <property type="match status" value="1"/>
</dbReference>
<evidence type="ECO:0000256" key="4">
    <source>
        <dbReference type="ARBA" id="ARBA00022840"/>
    </source>
</evidence>
<feature type="binding site" evidence="5">
    <location>
        <position position="43"/>
    </location>
    <ligand>
        <name>ATP</name>
        <dbReference type="ChEBI" id="CHEBI:30616"/>
    </ligand>
</feature>
<proteinExistence type="predicted"/>
<evidence type="ECO:0000256" key="3">
    <source>
        <dbReference type="ARBA" id="ARBA00022777"/>
    </source>
</evidence>
<dbReference type="InterPro" id="IPR017441">
    <property type="entry name" value="Protein_kinase_ATP_BS"/>
</dbReference>
<reference evidence="8 9" key="1">
    <citation type="submission" date="2010-04" db="EMBL/GenBank/DDBJ databases">
        <authorList>
            <person name="Qin X."/>
            <person name="Bachman B."/>
            <person name="Battles P."/>
            <person name="Bell A."/>
            <person name="Bess C."/>
            <person name="Bickham C."/>
            <person name="Chaboub L."/>
            <person name="Chen D."/>
            <person name="Coyle M."/>
            <person name="Deiros D.R."/>
            <person name="Dinh H."/>
            <person name="Forbes L."/>
            <person name="Fowler G."/>
            <person name="Francisco L."/>
            <person name="Fu Q."/>
            <person name="Gubbala S."/>
            <person name="Hale W."/>
            <person name="Han Y."/>
            <person name="Hemphill L."/>
            <person name="Highlander S.K."/>
            <person name="Hirani K."/>
            <person name="Hogues M."/>
            <person name="Jackson L."/>
            <person name="Jakkamsetti A."/>
            <person name="Javaid M."/>
            <person name="Jiang H."/>
            <person name="Korchina V."/>
            <person name="Kovar C."/>
            <person name="Lara F."/>
            <person name="Lee S."/>
            <person name="Mata R."/>
            <person name="Mathew T."/>
            <person name="Moen C."/>
            <person name="Morales K."/>
            <person name="Munidasa M."/>
            <person name="Nazareth L."/>
            <person name="Ngo R."/>
            <person name="Nguyen L."/>
            <person name="Okwuonu G."/>
            <person name="Ongeri F."/>
            <person name="Patil S."/>
            <person name="Petrosino J."/>
            <person name="Pham C."/>
            <person name="Pham P."/>
            <person name="Pu L.-L."/>
            <person name="Puazo M."/>
            <person name="Raj R."/>
            <person name="Reid J."/>
            <person name="Rouhana J."/>
            <person name="Saada N."/>
            <person name="Shang Y."/>
            <person name="Simmons D."/>
            <person name="Thornton R."/>
            <person name="Warren J."/>
            <person name="Weissenberger G."/>
            <person name="Zhang J."/>
            <person name="Zhang L."/>
            <person name="Zhou C."/>
            <person name="Zhu D."/>
            <person name="Muzny D."/>
            <person name="Worley K."/>
            <person name="Gibbs R."/>
        </authorList>
    </citation>
    <scope>NUCLEOTIDE SEQUENCE [LARGE SCALE GENOMIC DNA]</scope>
    <source>
        <strain evidence="8 9">ATCC 49957</strain>
    </source>
</reference>
<dbReference type="SMART" id="SM00220">
    <property type="entry name" value="S_TKc"/>
    <property type="match status" value="1"/>
</dbReference>
<evidence type="ECO:0000259" key="7">
    <source>
        <dbReference type="PROSITE" id="PS50011"/>
    </source>
</evidence>
<sequence>MSDPAIPPELSAKYALRGTLGRGASGVVLDAFDRLIQRRVAIKLVQLPPRGEAEAAETHQRFRREAQAAGRLSHPGIVAVYDYGENDGQAWIVMERVGGGTLKALLDSGVRLPVAEASRIAIQVLEALAYSHARGVVHRDIKPANIMLDDAEDGTAPRVKITDFGISRLEDSAITRLGTVLGTPSSMAPEQLRGEPADHRADIWAAGTVLYQLLTGEKAFSGGFQAVMHKVLHTEPVAPSLLSDSLPRGFDAVLARALAKRPQDRFQSASDFAHAVAEAARETPPPAFAGAGPLPGLEEDADA</sequence>
<dbReference type="InterPro" id="IPR008271">
    <property type="entry name" value="Ser/Thr_kinase_AS"/>
</dbReference>
<dbReference type="OrthoDB" id="9801841at2"/>
<keyword evidence="9" id="KW-1185">Reference proteome</keyword>
<dbReference type="SUPFAM" id="SSF56112">
    <property type="entry name" value="Protein kinase-like (PK-like)"/>
    <property type="match status" value="1"/>
</dbReference>
<feature type="region of interest" description="Disordered" evidence="6">
    <location>
        <begin position="276"/>
        <end position="303"/>
    </location>
</feature>
<evidence type="ECO:0000313" key="8">
    <source>
        <dbReference type="EMBL" id="EFH11152.1"/>
    </source>
</evidence>
<dbReference type="Proteomes" id="UP000005324">
    <property type="component" value="Unassembled WGS sequence"/>
</dbReference>
<gene>
    <name evidence="8" type="primary">pkn</name>
    <name evidence="8" type="ORF">HMPREF0731_2628</name>
</gene>
<dbReference type="Pfam" id="PF00069">
    <property type="entry name" value="Pkinase"/>
    <property type="match status" value="1"/>
</dbReference>
<feature type="domain" description="Protein kinase" evidence="7">
    <location>
        <begin position="14"/>
        <end position="277"/>
    </location>
</feature>
<protein>
    <submittedName>
        <fullName evidence="8">Kinase domain protein</fullName>
        <ecNumber evidence="8">2.7.11.1</ecNumber>
    </submittedName>
</protein>
<dbReference type="PANTHER" id="PTHR43289:SF6">
    <property type="entry name" value="SERINE_THREONINE-PROTEIN KINASE NEKL-3"/>
    <property type="match status" value="1"/>
</dbReference>
<evidence type="ECO:0000256" key="1">
    <source>
        <dbReference type="ARBA" id="ARBA00022679"/>
    </source>
</evidence>
<dbReference type="EC" id="2.7.11.1" evidence="8"/>
<evidence type="ECO:0000256" key="2">
    <source>
        <dbReference type="ARBA" id="ARBA00022741"/>
    </source>
</evidence>
<dbReference type="PROSITE" id="PS50011">
    <property type="entry name" value="PROTEIN_KINASE_DOM"/>
    <property type="match status" value="1"/>
</dbReference>
<dbReference type="HOGENOM" id="CLU_000288_63_44_5"/>
<organism evidence="8 9">
    <name type="scientific">Pseudoroseomonas cervicalis ATCC 49957</name>
    <dbReference type="NCBI Taxonomy" id="525371"/>
    <lineage>
        <taxon>Bacteria</taxon>
        <taxon>Pseudomonadati</taxon>
        <taxon>Pseudomonadota</taxon>
        <taxon>Alphaproteobacteria</taxon>
        <taxon>Acetobacterales</taxon>
        <taxon>Roseomonadaceae</taxon>
        <taxon>Roseomonas</taxon>
    </lineage>
</organism>
<keyword evidence="3 8" id="KW-0418">Kinase</keyword>
<dbReference type="AlphaFoldDB" id="D5RNG7"/>
<dbReference type="GO" id="GO:0005524">
    <property type="term" value="F:ATP binding"/>
    <property type="evidence" value="ECO:0007669"/>
    <property type="project" value="UniProtKB-UniRule"/>
</dbReference>
<dbReference type="InterPro" id="IPR011009">
    <property type="entry name" value="Kinase-like_dom_sf"/>
</dbReference>
<keyword evidence="4 5" id="KW-0067">ATP-binding</keyword>
<keyword evidence="2 5" id="KW-0547">Nucleotide-binding</keyword>
<feature type="non-terminal residue" evidence="8">
    <location>
        <position position="303"/>
    </location>
</feature>
<dbReference type="EMBL" id="ADVL01000482">
    <property type="protein sequence ID" value="EFH11152.1"/>
    <property type="molecule type" value="Genomic_DNA"/>
</dbReference>
<accession>D5RNG7</accession>
<dbReference type="CDD" id="cd14014">
    <property type="entry name" value="STKc_PknB_like"/>
    <property type="match status" value="1"/>
</dbReference>
<dbReference type="PROSITE" id="PS00107">
    <property type="entry name" value="PROTEIN_KINASE_ATP"/>
    <property type="match status" value="1"/>
</dbReference>
<evidence type="ECO:0000256" key="6">
    <source>
        <dbReference type="SAM" id="MobiDB-lite"/>
    </source>
</evidence>
<dbReference type="Gene3D" id="1.10.510.10">
    <property type="entry name" value="Transferase(Phosphotransferase) domain 1"/>
    <property type="match status" value="1"/>
</dbReference>
<evidence type="ECO:0000313" key="9">
    <source>
        <dbReference type="Proteomes" id="UP000005324"/>
    </source>
</evidence>
<dbReference type="GO" id="GO:0004674">
    <property type="term" value="F:protein serine/threonine kinase activity"/>
    <property type="evidence" value="ECO:0007669"/>
    <property type="project" value="UniProtKB-EC"/>
</dbReference>
<dbReference type="PANTHER" id="PTHR43289">
    <property type="entry name" value="MITOGEN-ACTIVATED PROTEIN KINASE KINASE KINASE 20-RELATED"/>
    <property type="match status" value="1"/>
</dbReference>
<dbReference type="Gene3D" id="3.30.200.20">
    <property type="entry name" value="Phosphorylase Kinase, domain 1"/>
    <property type="match status" value="1"/>
</dbReference>
<keyword evidence="1 8" id="KW-0808">Transferase</keyword>
<comment type="caution">
    <text evidence="8">The sequence shown here is derived from an EMBL/GenBank/DDBJ whole genome shotgun (WGS) entry which is preliminary data.</text>
</comment>